<evidence type="ECO:0000256" key="1">
    <source>
        <dbReference type="SAM" id="MobiDB-lite"/>
    </source>
</evidence>
<accession>A0A7S3NF19</accession>
<feature type="compositionally biased region" description="Acidic residues" evidence="1">
    <location>
        <begin position="82"/>
        <end position="93"/>
    </location>
</feature>
<proteinExistence type="predicted"/>
<keyword evidence="2" id="KW-0732">Signal</keyword>
<feature type="chain" id="PRO_5030723837" evidence="2">
    <location>
        <begin position="21"/>
        <end position="161"/>
    </location>
</feature>
<protein>
    <submittedName>
        <fullName evidence="3">Uncharacterized protein</fullName>
    </submittedName>
</protein>
<organism evidence="3">
    <name type="scientific">Euplotes harpa</name>
    <dbReference type="NCBI Taxonomy" id="151035"/>
    <lineage>
        <taxon>Eukaryota</taxon>
        <taxon>Sar</taxon>
        <taxon>Alveolata</taxon>
        <taxon>Ciliophora</taxon>
        <taxon>Intramacronucleata</taxon>
        <taxon>Spirotrichea</taxon>
        <taxon>Hypotrichia</taxon>
        <taxon>Euplotida</taxon>
        <taxon>Euplotidae</taxon>
        <taxon>Euplotes</taxon>
    </lineage>
</organism>
<dbReference type="EMBL" id="HBII01037045">
    <property type="protein sequence ID" value="CAE0356799.1"/>
    <property type="molecule type" value="Transcribed_RNA"/>
</dbReference>
<feature type="compositionally biased region" description="Basic and acidic residues" evidence="1">
    <location>
        <begin position="62"/>
        <end position="81"/>
    </location>
</feature>
<evidence type="ECO:0000313" key="3">
    <source>
        <dbReference type="EMBL" id="CAE0356799.1"/>
    </source>
</evidence>
<dbReference type="AlphaFoldDB" id="A0A7S3NF19"/>
<name>A0A7S3NF19_9SPIT</name>
<sequence length="161" mass="18232">MWMMLLLVPVIILADHFWKAFIMKQGYFVKPHRTIFESKKPKKLLRASPPAPEEQQPEEPVVEEKPKEAPPKKPISEKSETEGEDSEESEDESQSQVSESRPDESNVESSVNPSENADEVDEKPHNRSDGIEMNIFASDVTANANTAENFRTDASGRFARF</sequence>
<reference evidence="3" key="1">
    <citation type="submission" date="2021-01" db="EMBL/GenBank/DDBJ databases">
        <authorList>
            <person name="Corre E."/>
            <person name="Pelletier E."/>
            <person name="Niang G."/>
            <person name="Scheremetjew M."/>
            <person name="Finn R."/>
            <person name="Kale V."/>
            <person name="Holt S."/>
            <person name="Cochrane G."/>
            <person name="Meng A."/>
            <person name="Brown T."/>
            <person name="Cohen L."/>
        </authorList>
    </citation>
    <scope>NUCLEOTIDE SEQUENCE</scope>
    <source>
        <strain evidence="3">FSP1.4</strain>
    </source>
</reference>
<evidence type="ECO:0000256" key="2">
    <source>
        <dbReference type="SAM" id="SignalP"/>
    </source>
</evidence>
<feature type="signal peptide" evidence="2">
    <location>
        <begin position="1"/>
        <end position="20"/>
    </location>
</feature>
<feature type="region of interest" description="Disordered" evidence="1">
    <location>
        <begin position="39"/>
        <end position="134"/>
    </location>
</feature>
<gene>
    <name evidence="3" type="ORF">EHAR0213_LOCUS15716</name>
</gene>